<dbReference type="Pfam" id="PF13560">
    <property type="entry name" value="HTH_31"/>
    <property type="match status" value="1"/>
</dbReference>
<protein>
    <submittedName>
        <fullName evidence="2">Helix-turn-helix protein</fullName>
    </submittedName>
</protein>
<dbReference type="PROSITE" id="PS50943">
    <property type="entry name" value="HTH_CROC1"/>
    <property type="match status" value="1"/>
</dbReference>
<dbReference type="GO" id="GO:0003677">
    <property type="term" value="F:DNA binding"/>
    <property type="evidence" value="ECO:0007669"/>
    <property type="project" value="InterPro"/>
</dbReference>
<dbReference type="RefSeq" id="WP_121157045.1">
    <property type="nucleotide sequence ID" value="NZ_RBKT01000001.1"/>
</dbReference>
<dbReference type="Gene3D" id="1.10.260.40">
    <property type="entry name" value="lambda repressor-like DNA-binding domains"/>
    <property type="match status" value="1"/>
</dbReference>
<gene>
    <name evidence="2" type="ORF">BDK92_2746</name>
</gene>
<evidence type="ECO:0000313" key="2">
    <source>
        <dbReference type="EMBL" id="RKR88422.1"/>
    </source>
</evidence>
<dbReference type="Pfam" id="PF19054">
    <property type="entry name" value="DUF5753"/>
    <property type="match status" value="1"/>
</dbReference>
<keyword evidence="3" id="KW-1185">Reference proteome</keyword>
<reference evidence="2 3" key="1">
    <citation type="submission" date="2018-10" db="EMBL/GenBank/DDBJ databases">
        <title>Sequencing the genomes of 1000 actinobacteria strains.</title>
        <authorList>
            <person name="Klenk H.-P."/>
        </authorList>
    </citation>
    <scope>NUCLEOTIDE SEQUENCE [LARGE SCALE GENOMIC DNA]</scope>
    <source>
        <strain evidence="2 3">DSM 45175</strain>
    </source>
</reference>
<dbReference type="SUPFAM" id="SSF47413">
    <property type="entry name" value="lambda repressor-like DNA-binding domains"/>
    <property type="match status" value="1"/>
</dbReference>
<accession>A0A495JJD0</accession>
<dbReference type="InterPro" id="IPR043917">
    <property type="entry name" value="DUF5753"/>
</dbReference>
<dbReference type="AlphaFoldDB" id="A0A495JJD0"/>
<name>A0A495JJD0_9ACTN</name>
<proteinExistence type="predicted"/>
<dbReference type="InterPro" id="IPR010982">
    <property type="entry name" value="Lambda_DNA-bd_dom_sf"/>
</dbReference>
<dbReference type="CDD" id="cd00093">
    <property type="entry name" value="HTH_XRE"/>
    <property type="match status" value="1"/>
</dbReference>
<evidence type="ECO:0000259" key="1">
    <source>
        <dbReference type="PROSITE" id="PS50943"/>
    </source>
</evidence>
<dbReference type="SMART" id="SM00530">
    <property type="entry name" value="HTH_XRE"/>
    <property type="match status" value="1"/>
</dbReference>
<evidence type="ECO:0000313" key="3">
    <source>
        <dbReference type="Proteomes" id="UP000277671"/>
    </source>
</evidence>
<dbReference type="OrthoDB" id="5177725at2"/>
<dbReference type="EMBL" id="RBKT01000001">
    <property type="protein sequence ID" value="RKR88422.1"/>
    <property type="molecule type" value="Genomic_DNA"/>
</dbReference>
<dbReference type="InterPro" id="IPR001387">
    <property type="entry name" value="Cro/C1-type_HTH"/>
</dbReference>
<dbReference type="Proteomes" id="UP000277671">
    <property type="component" value="Unassembled WGS sequence"/>
</dbReference>
<organism evidence="2 3">
    <name type="scientific">Micromonospora pisi</name>
    <dbReference type="NCBI Taxonomy" id="589240"/>
    <lineage>
        <taxon>Bacteria</taxon>
        <taxon>Bacillati</taxon>
        <taxon>Actinomycetota</taxon>
        <taxon>Actinomycetes</taxon>
        <taxon>Micromonosporales</taxon>
        <taxon>Micromonosporaceae</taxon>
        <taxon>Micromonospora</taxon>
    </lineage>
</organism>
<comment type="caution">
    <text evidence="2">The sequence shown here is derived from an EMBL/GenBank/DDBJ whole genome shotgun (WGS) entry which is preliminary data.</text>
</comment>
<feature type="domain" description="HTH cro/C1-type" evidence="1">
    <location>
        <begin position="18"/>
        <end position="72"/>
    </location>
</feature>
<sequence length="286" mass="31974">MRERHGPVEPRLSVCRQLREAREGTGHTQTAVAELLGWGQAKVQRIEAGQVAVSTTDLRAMLDLYGVHDQEARSQLEISARKVRRQPWGTYRDVLTPQERTYLGGEGSATRLRHYAPLLLPDLLRTEAYAWAAITSFTIGPPDHRLMRRKLEVVLARQEILDRNDPPHLQIVLDEAALHRPIAGTDGVTATRAQMARLRDLARRDNISLQVLPMRAGLPIDEPITVLDLPNGEHVAYLPRRSRVTVTDRDQVDHYDHAFAGLAEAAIPLAATVTPIFTTGQIEKTP</sequence>